<dbReference type="AlphaFoldDB" id="A0A285GYP8"/>
<evidence type="ECO:0000313" key="2">
    <source>
        <dbReference type="Proteomes" id="UP000219573"/>
    </source>
</evidence>
<sequence>MNSNIYNGIIYLERKDVITISRLENLFKNIKEKDANDLCFEVRHKVLEIPRQLYFQSVSKYDNPLSEEAVQYIVEEYLDWKDDHGLVGMIRVNDNKEKDLVELDAAVRYVVNCEDSTCKKCQ</sequence>
<reference evidence="2" key="1">
    <citation type="submission" date="2017-09" db="EMBL/GenBank/DDBJ databases">
        <authorList>
            <person name="Varghese N."/>
            <person name="Submissions S."/>
        </authorList>
    </citation>
    <scope>NUCLEOTIDE SEQUENCE [LARGE SCALE GENOMIC DNA]</scope>
    <source>
        <strain evidence="2">MSL47</strain>
    </source>
</reference>
<dbReference type="EMBL" id="OBDZ01000011">
    <property type="protein sequence ID" value="SNY27656.1"/>
    <property type="molecule type" value="Genomic_DNA"/>
</dbReference>
<dbReference type="RefSeq" id="WP_258176115.1">
    <property type="nucleotide sequence ID" value="NZ_PVNB01000006.1"/>
</dbReference>
<accession>A0A285GYP8</accession>
<organism evidence="1 2">
    <name type="scientific">Orenia metallireducens</name>
    <dbReference type="NCBI Taxonomy" id="1413210"/>
    <lineage>
        <taxon>Bacteria</taxon>
        <taxon>Bacillati</taxon>
        <taxon>Bacillota</taxon>
        <taxon>Clostridia</taxon>
        <taxon>Halanaerobiales</taxon>
        <taxon>Halobacteroidaceae</taxon>
        <taxon>Orenia</taxon>
    </lineage>
</organism>
<keyword evidence="2" id="KW-1185">Reference proteome</keyword>
<name>A0A285GYP8_9FIRM</name>
<proteinExistence type="predicted"/>
<evidence type="ECO:0000313" key="1">
    <source>
        <dbReference type="EMBL" id="SNY27656.1"/>
    </source>
</evidence>
<dbReference type="Proteomes" id="UP000219573">
    <property type="component" value="Unassembled WGS sequence"/>
</dbReference>
<gene>
    <name evidence="1" type="ORF">SAMN06265827_11162</name>
</gene>
<protein>
    <submittedName>
        <fullName evidence="1">Uncharacterized protein</fullName>
    </submittedName>
</protein>